<evidence type="ECO:0000313" key="3">
    <source>
        <dbReference type="WBParaSite" id="PDA_v2.g15571.t1"/>
    </source>
</evidence>
<dbReference type="InterPro" id="IPR050381">
    <property type="entry name" value="SLX1_endonuclease"/>
</dbReference>
<dbReference type="InterPro" id="IPR013083">
    <property type="entry name" value="Znf_RING/FYVE/PHD"/>
</dbReference>
<dbReference type="PANTHER" id="PTHR20208:SF10">
    <property type="entry name" value="STRUCTURE-SPECIFIC ENDONUCLEASE SUBUNIT SLX1"/>
    <property type="match status" value="1"/>
</dbReference>
<dbReference type="Proteomes" id="UP000887578">
    <property type="component" value="Unplaced"/>
</dbReference>
<dbReference type="InterPro" id="IPR048749">
    <property type="entry name" value="SLX1_C"/>
</dbReference>
<dbReference type="Gene3D" id="3.30.40.10">
    <property type="entry name" value="Zinc/RING finger domain, C3HC4 (zinc finger)"/>
    <property type="match status" value="1"/>
</dbReference>
<keyword evidence="2" id="KW-1185">Reference proteome</keyword>
<dbReference type="GO" id="GO:0000724">
    <property type="term" value="P:double-strand break repair via homologous recombination"/>
    <property type="evidence" value="ECO:0007669"/>
    <property type="project" value="TreeGrafter"/>
</dbReference>
<dbReference type="WBParaSite" id="PDA_v2.g15571.t1">
    <property type="protein sequence ID" value="PDA_v2.g15571.t1"/>
    <property type="gene ID" value="PDA_v2.g15571"/>
</dbReference>
<dbReference type="PANTHER" id="PTHR20208">
    <property type="entry name" value="STRUCTURE-SPECIFIC ENDONUCLEASE SUBUNIT SLX1"/>
    <property type="match status" value="1"/>
</dbReference>
<sequence>MVCIVHGFPNSVSALRFEWAWQNPDKSRRLKEIVLKKTTKESQFAFRLRIVCHMLNSDPWRRLALTFRWLIPSEEIPFPSDILPPEHMVKKYGLVEKSTETVSKDPDSYQKIQDCFICSEPIASLSQFVRCQQMNFCITHFHTRCLAELVLKQTKEFEVAIVPIEGRCLRCHSTWKWGDLIRDQQKLIQISTVAQDQYRIANATILIPKPL</sequence>
<dbReference type="AlphaFoldDB" id="A0A914PBP5"/>
<protein>
    <submittedName>
        <fullName evidence="3">Structure-specific endonuclease subunit SLX1 homolog</fullName>
    </submittedName>
</protein>
<dbReference type="GO" id="GO:0017108">
    <property type="term" value="F:5'-flap endonuclease activity"/>
    <property type="evidence" value="ECO:0007669"/>
    <property type="project" value="TreeGrafter"/>
</dbReference>
<organism evidence="2 3">
    <name type="scientific">Panagrolaimus davidi</name>
    <dbReference type="NCBI Taxonomy" id="227884"/>
    <lineage>
        <taxon>Eukaryota</taxon>
        <taxon>Metazoa</taxon>
        <taxon>Ecdysozoa</taxon>
        <taxon>Nematoda</taxon>
        <taxon>Chromadorea</taxon>
        <taxon>Rhabditida</taxon>
        <taxon>Tylenchina</taxon>
        <taxon>Panagrolaimomorpha</taxon>
        <taxon>Panagrolaimoidea</taxon>
        <taxon>Panagrolaimidae</taxon>
        <taxon>Panagrolaimus</taxon>
    </lineage>
</organism>
<name>A0A914PBP5_9BILA</name>
<feature type="domain" description="Structure-specific endonuclease subunit SLX1 C-terminal" evidence="1">
    <location>
        <begin position="114"/>
        <end position="181"/>
    </location>
</feature>
<dbReference type="GO" id="GO:0008821">
    <property type="term" value="F:crossover junction DNA endonuclease activity"/>
    <property type="evidence" value="ECO:0007669"/>
    <property type="project" value="TreeGrafter"/>
</dbReference>
<evidence type="ECO:0000259" key="1">
    <source>
        <dbReference type="Pfam" id="PF21202"/>
    </source>
</evidence>
<accession>A0A914PBP5</accession>
<reference evidence="3" key="1">
    <citation type="submission" date="2022-11" db="UniProtKB">
        <authorList>
            <consortium name="WormBaseParasite"/>
        </authorList>
    </citation>
    <scope>IDENTIFICATION</scope>
</reference>
<proteinExistence type="predicted"/>
<dbReference type="Pfam" id="PF21202">
    <property type="entry name" value="SLX1_C"/>
    <property type="match status" value="1"/>
</dbReference>
<dbReference type="GO" id="GO:0033557">
    <property type="term" value="C:Slx1-Slx4 complex"/>
    <property type="evidence" value="ECO:0007669"/>
    <property type="project" value="TreeGrafter"/>
</dbReference>
<evidence type="ECO:0000313" key="2">
    <source>
        <dbReference type="Proteomes" id="UP000887578"/>
    </source>
</evidence>